<dbReference type="AlphaFoldDB" id="A0A834SNR0"/>
<evidence type="ECO:0000313" key="1">
    <source>
        <dbReference type="EMBL" id="KAF7807339.1"/>
    </source>
</evidence>
<dbReference type="InterPro" id="IPR021109">
    <property type="entry name" value="Peptidase_aspartic_dom_sf"/>
</dbReference>
<name>A0A834SNR0_9FABA</name>
<evidence type="ECO:0000313" key="2">
    <source>
        <dbReference type="Proteomes" id="UP000634136"/>
    </source>
</evidence>
<gene>
    <name evidence="1" type="ORF">G2W53_039500</name>
</gene>
<accession>A0A834SNR0</accession>
<dbReference type="CDD" id="cd00303">
    <property type="entry name" value="retropepsin_like"/>
    <property type="match status" value="1"/>
</dbReference>
<keyword evidence="2" id="KW-1185">Reference proteome</keyword>
<organism evidence="1 2">
    <name type="scientific">Senna tora</name>
    <dbReference type="NCBI Taxonomy" id="362788"/>
    <lineage>
        <taxon>Eukaryota</taxon>
        <taxon>Viridiplantae</taxon>
        <taxon>Streptophyta</taxon>
        <taxon>Embryophyta</taxon>
        <taxon>Tracheophyta</taxon>
        <taxon>Spermatophyta</taxon>
        <taxon>Magnoliopsida</taxon>
        <taxon>eudicotyledons</taxon>
        <taxon>Gunneridae</taxon>
        <taxon>Pentapetalae</taxon>
        <taxon>rosids</taxon>
        <taxon>fabids</taxon>
        <taxon>Fabales</taxon>
        <taxon>Fabaceae</taxon>
        <taxon>Caesalpinioideae</taxon>
        <taxon>Cassia clade</taxon>
        <taxon>Senna</taxon>
    </lineage>
</organism>
<dbReference type="Gene3D" id="2.40.70.10">
    <property type="entry name" value="Acid Proteases"/>
    <property type="match status" value="1"/>
</dbReference>
<dbReference type="OrthoDB" id="1400091at2759"/>
<reference evidence="1" key="1">
    <citation type="submission" date="2020-09" db="EMBL/GenBank/DDBJ databases">
        <title>Genome-Enabled Discovery of Anthraquinone Biosynthesis in Senna tora.</title>
        <authorList>
            <person name="Kang S.-H."/>
            <person name="Pandey R.P."/>
            <person name="Lee C.-M."/>
            <person name="Sim J.-S."/>
            <person name="Jeong J.-T."/>
            <person name="Choi B.-S."/>
            <person name="Jung M."/>
            <person name="Ginzburg D."/>
            <person name="Zhao K."/>
            <person name="Won S.Y."/>
            <person name="Oh T.-J."/>
            <person name="Yu Y."/>
            <person name="Kim N.-H."/>
            <person name="Lee O.R."/>
            <person name="Lee T.-H."/>
            <person name="Bashyal P."/>
            <person name="Kim T.-S."/>
            <person name="Lee W.-H."/>
            <person name="Kawkins C."/>
            <person name="Kim C.-K."/>
            <person name="Kim J.S."/>
            <person name="Ahn B.O."/>
            <person name="Rhee S.Y."/>
            <person name="Sohng J.K."/>
        </authorList>
    </citation>
    <scope>NUCLEOTIDE SEQUENCE</scope>
    <source>
        <tissue evidence="1">Leaf</tissue>
    </source>
</reference>
<protein>
    <submittedName>
        <fullName evidence="1">Uncharacterized protein</fullName>
    </submittedName>
</protein>
<proteinExistence type="predicted"/>
<dbReference type="PANTHER" id="PTHR33240:SF15">
    <property type="entry name" value="GAG-PRO-LIKE PROTEIN"/>
    <property type="match status" value="1"/>
</dbReference>
<dbReference type="PANTHER" id="PTHR33240">
    <property type="entry name" value="OS08G0508500 PROTEIN"/>
    <property type="match status" value="1"/>
</dbReference>
<dbReference type="EMBL" id="JAAIUW010000012">
    <property type="protein sequence ID" value="KAF7807339.1"/>
    <property type="molecule type" value="Genomic_DNA"/>
</dbReference>
<comment type="caution">
    <text evidence="1">The sequence shown here is derived from an EMBL/GenBank/DDBJ whole genome shotgun (WGS) entry which is preliminary data.</text>
</comment>
<sequence>MVITTNINGYRVKRILVDQGSSTNVMYHHTFKKLGGKDADLQPATNNLVSFTGEEIQVTGTIKLPFSLSRSGQAAKHKLKMKFIIPTGVGKICADYEEAKFCYMASMTNQDIKEECRDTPLNKNQNTEPYSTSDIIDLQDEIPGVRPKPSKDLIPIRIYGE</sequence>
<dbReference type="Proteomes" id="UP000634136">
    <property type="component" value="Unassembled WGS sequence"/>
</dbReference>